<feature type="region of interest" description="Disordered" evidence="2">
    <location>
        <begin position="1120"/>
        <end position="1151"/>
    </location>
</feature>
<dbReference type="InterPro" id="IPR038734">
    <property type="entry name" value="YhaN_AAA"/>
</dbReference>
<dbReference type="Proteomes" id="UP001155241">
    <property type="component" value="Unassembled WGS sequence"/>
</dbReference>
<feature type="coiled-coil region" evidence="1">
    <location>
        <begin position="762"/>
        <end position="789"/>
    </location>
</feature>
<organism evidence="5 6">
    <name type="scientific">Aeoliella straminimaris</name>
    <dbReference type="NCBI Taxonomy" id="2954799"/>
    <lineage>
        <taxon>Bacteria</taxon>
        <taxon>Pseudomonadati</taxon>
        <taxon>Planctomycetota</taxon>
        <taxon>Planctomycetia</taxon>
        <taxon>Pirellulales</taxon>
        <taxon>Lacipirellulaceae</taxon>
        <taxon>Aeoliella</taxon>
    </lineage>
</organism>
<dbReference type="InterPro" id="IPR027417">
    <property type="entry name" value="P-loop_NTPase"/>
</dbReference>
<feature type="coiled-coil region" evidence="1">
    <location>
        <begin position="529"/>
        <end position="563"/>
    </location>
</feature>
<dbReference type="RefSeq" id="WP_252854685.1">
    <property type="nucleotide sequence ID" value="NZ_JAMXLR010000076.1"/>
</dbReference>
<feature type="compositionally biased region" description="Basic and acidic residues" evidence="2">
    <location>
        <begin position="1120"/>
        <end position="1136"/>
    </location>
</feature>
<feature type="region of interest" description="Disordered" evidence="2">
    <location>
        <begin position="1056"/>
        <end position="1077"/>
    </location>
</feature>
<gene>
    <name evidence="5" type="ORF">NG895_21955</name>
</gene>
<evidence type="ECO:0000256" key="2">
    <source>
        <dbReference type="SAM" id="MobiDB-lite"/>
    </source>
</evidence>
<reference evidence="5" key="1">
    <citation type="submission" date="2022-06" db="EMBL/GenBank/DDBJ databases">
        <title>Aeoliella straminimaris, a novel planctomycete from sediments.</title>
        <authorList>
            <person name="Vitorino I.R."/>
            <person name="Lage O.M."/>
        </authorList>
    </citation>
    <scope>NUCLEOTIDE SEQUENCE</scope>
    <source>
        <strain evidence="5">ICT_H6.2</strain>
    </source>
</reference>
<keyword evidence="6" id="KW-1185">Reference proteome</keyword>
<feature type="coiled-coil region" evidence="1">
    <location>
        <begin position="382"/>
        <end position="416"/>
    </location>
</feature>
<evidence type="ECO:0000259" key="4">
    <source>
        <dbReference type="Pfam" id="PF13514"/>
    </source>
</evidence>
<protein>
    <submittedName>
        <fullName evidence="5">AAA family ATPase</fullName>
    </submittedName>
</protein>
<dbReference type="Gene3D" id="3.40.50.300">
    <property type="entry name" value="P-loop containing nucleotide triphosphate hydrolases"/>
    <property type="match status" value="2"/>
</dbReference>
<dbReference type="PANTHER" id="PTHR41259:SF1">
    <property type="entry name" value="DOUBLE-STRAND BREAK REPAIR RAD50 ATPASE, PUTATIVE-RELATED"/>
    <property type="match status" value="1"/>
</dbReference>
<dbReference type="AlphaFoldDB" id="A0A9X2JI73"/>
<name>A0A9X2JI73_9BACT</name>
<proteinExistence type="predicted"/>
<accession>A0A9X2JI73</accession>
<dbReference type="PANTHER" id="PTHR41259">
    <property type="entry name" value="DOUBLE-STRAND BREAK REPAIR RAD50 ATPASE, PUTATIVE-RELATED"/>
    <property type="match status" value="1"/>
</dbReference>
<keyword evidence="3" id="KW-0472">Membrane</keyword>
<keyword evidence="1" id="KW-0175">Coiled coil</keyword>
<sequence>MRITDISVDGFGVWHDLDLRRLSPEVTVFHGWNEAGKTTLMQFLRSVLYGVSDDRRAVYLPPVSGGRPGGSLGVVTDDGPFRINRYADRSDTDCGRVTIDMPEGEQQGDRLLREAIEHVDEATFNNVFALGLDEIQHLGTLGGSAAAQWIYRLTSGLDRIMLYDVIVGLRSSRKKLLDNADNSSKIATLLADKERLEAEIAELAGQTRTWCQRGLEIDEIDQQVATLRAEARERERRARRVEVAMNIRQQWLKRSETDTRIQSLAGLYPLESTAIADLDELNERIEEHQRQREIHKGQRHQLRQEAEDLGINEVLVRNCCRIEGLAEQQEWLESLAAQSAEFEAEADQLAERFESETSRLAQQWFGDSERRLVLTKEQLEKLAPQRTAMDAAEKQLEIAEQEYEVYRNEEEKVAAQLESATTSSERLGLPTNLQDAGEMVAKLRQRLNVEQKIEQTRRSGVELEQQARELLDGQVMPLHHYAAWGACVFGAVVLLFAFAFSQGRPELGQAGFLFLFVSVLVPVWRFFNKERMAEELDGVERQLEDLNRQLVAARTEKDELEEELPVADGSIVLRLQTAEKHLAELEDMLPVESERRRATEASRSAKSAYDSAKARVETTRRDWRGSLKALGLPEALTPKELNLLAGQYEQLAALEQKALSRADDMARRQREFDRVVTRIERLAEETGLVMEDAEPLDQLEHLLSESRLQKAHIEHRDKLRERAKELKAEEARHARTAIGLTRKRDAMFQKAGVEHETAYRKLAADLEERTRLEGERKSLTREIAAAIGNLGSEEEFAEFFTPEVVGTLEKQWEGFTSAHEATEKELDTLLKERAQLAEKQRTLAEDSTLSEKQIELGIVEANLHRAMEAWRERAVASQMLERVRHEYELHRQPETLQEATGYFRELTGGLYTRVWTPLANDILFVDREDGTSLAVESLSRGTREQLFLSVRMALISMFARRGIQLPMILDDVLVNYDERRAAVAAKVLTEFAAEGHQLLVFTCHEHILAIFKKLSADCRRLPSRFGEHFQEEVEEVVEEVIEEPEVEEVAEEEVVEEEVVEEVAEEPEVEEVAEEPEPEPDYYYTATIVPRKKLKPEPAPEPPVEVDYDYDIAPRIEPVEYDWDHDNPDHIERSEIDSQPMEEPMVYTRWG</sequence>
<keyword evidence="3" id="KW-0812">Transmembrane</keyword>
<feature type="coiled-coil region" evidence="1">
    <location>
        <begin position="819"/>
        <end position="846"/>
    </location>
</feature>
<feature type="coiled-coil region" evidence="1">
    <location>
        <begin position="696"/>
        <end position="736"/>
    </location>
</feature>
<feature type="transmembrane region" description="Helical" evidence="3">
    <location>
        <begin position="507"/>
        <end position="527"/>
    </location>
</feature>
<keyword evidence="3" id="KW-1133">Transmembrane helix</keyword>
<feature type="coiled-coil region" evidence="1">
    <location>
        <begin position="179"/>
        <end position="237"/>
    </location>
</feature>
<comment type="caution">
    <text evidence="5">The sequence shown here is derived from an EMBL/GenBank/DDBJ whole genome shotgun (WGS) entry which is preliminary data.</text>
</comment>
<dbReference type="SUPFAM" id="SSF52540">
    <property type="entry name" value="P-loop containing nucleoside triphosphate hydrolases"/>
    <property type="match status" value="1"/>
</dbReference>
<evidence type="ECO:0000256" key="3">
    <source>
        <dbReference type="SAM" id="Phobius"/>
    </source>
</evidence>
<evidence type="ECO:0000256" key="1">
    <source>
        <dbReference type="SAM" id="Coils"/>
    </source>
</evidence>
<feature type="domain" description="YhaN AAA" evidence="4">
    <location>
        <begin position="1"/>
        <end position="210"/>
    </location>
</feature>
<feature type="coiled-coil region" evidence="1">
    <location>
        <begin position="271"/>
        <end position="305"/>
    </location>
</feature>
<dbReference type="Pfam" id="PF13514">
    <property type="entry name" value="AAA_27"/>
    <property type="match status" value="1"/>
</dbReference>
<dbReference type="EMBL" id="JAMXLR010000076">
    <property type="protein sequence ID" value="MCO6046571.1"/>
    <property type="molecule type" value="Genomic_DNA"/>
</dbReference>
<evidence type="ECO:0000313" key="5">
    <source>
        <dbReference type="EMBL" id="MCO6046571.1"/>
    </source>
</evidence>
<evidence type="ECO:0000313" key="6">
    <source>
        <dbReference type="Proteomes" id="UP001155241"/>
    </source>
</evidence>
<feature type="transmembrane region" description="Helical" evidence="3">
    <location>
        <begin position="481"/>
        <end position="500"/>
    </location>
</feature>